<organism evidence="1 2">
    <name type="scientific">Ataeniobius toweri</name>
    <dbReference type="NCBI Taxonomy" id="208326"/>
    <lineage>
        <taxon>Eukaryota</taxon>
        <taxon>Metazoa</taxon>
        <taxon>Chordata</taxon>
        <taxon>Craniata</taxon>
        <taxon>Vertebrata</taxon>
        <taxon>Euteleostomi</taxon>
        <taxon>Actinopterygii</taxon>
        <taxon>Neopterygii</taxon>
        <taxon>Teleostei</taxon>
        <taxon>Neoteleostei</taxon>
        <taxon>Acanthomorphata</taxon>
        <taxon>Ovalentaria</taxon>
        <taxon>Atherinomorphae</taxon>
        <taxon>Cyprinodontiformes</taxon>
        <taxon>Goodeidae</taxon>
        <taxon>Ataeniobius</taxon>
    </lineage>
</organism>
<reference evidence="1 2" key="1">
    <citation type="submission" date="2021-07" db="EMBL/GenBank/DDBJ databases">
        <authorList>
            <person name="Palmer J.M."/>
        </authorList>
    </citation>
    <scope>NUCLEOTIDE SEQUENCE [LARGE SCALE GENOMIC DNA]</scope>
    <source>
        <strain evidence="1 2">AT_MEX2019</strain>
        <tissue evidence="1">Muscle</tissue>
    </source>
</reference>
<evidence type="ECO:0000313" key="1">
    <source>
        <dbReference type="EMBL" id="MED6241669.1"/>
    </source>
</evidence>
<gene>
    <name evidence="1" type="ORF">ATANTOWER_023489</name>
</gene>
<name>A0ABU7AUI7_9TELE</name>
<dbReference type="EMBL" id="JAHUTI010030026">
    <property type="protein sequence ID" value="MED6241669.1"/>
    <property type="molecule type" value="Genomic_DNA"/>
</dbReference>
<keyword evidence="2" id="KW-1185">Reference proteome</keyword>
<accession>A0ABU7AUI7</accession>
<evidence type="ECO:0000313" key="2">
    <source>
        <dbReference type="Proteomes" id="UP001345963"/>
    </source>
</evidence>
<proteinExistence type="predicted"/>
<protein>
    <submittedName>
        <fullName evidence="1">Uncharacterized protein</fullName>
    </submittedName>
</protein>
<comment type="caution">
    <text evidence="1">The sequence shown here is derived from an EMBL/GenBank/DDBJ whole genome shotgun (WGS) entry which is preliminary data.</text>
</comment>
<sequence length="75" mass="8636">MYSRFKFPDGPGVSQVCWVTGATDLLIALEEYLSRRLPALRCQSVCLLWQKPESSDHSSLNFDFGSRSFWKITYV</sequence>
<feature type="non-terminal residue" evidence="1">
    <location>
        <position position="75"/>
    </location>
</feature>
<dbReference type="Proteomes" id="UP001345963">
    <property type="component" value="Unassembled WGS sequence"/>
</dbReference>